<dbReference type="Gene3D" id="2.60.120.10">
    <property type="entry name" value="Jelly Rolls"/>
    <property type="match status" value="1"/>
</dbReference>
<comment type="similarity">
    <text evidence="2">Belongs to the cyclic nucleotide-gated cation channel (TC 1.A.1.5) family.</text>
</comment>
<evidence type="ECO:0000256" key="9">
    <source>
        <dbReference type="ARBA" id="ARBA00023286"/>
    </source>
</evidence>
<dbReference type="InterPro" id="IPR014710">
    <property type="entry name" value="RmlC-like_jellyroll"/>
</dbReference>
<keyword evidence="17" id="KW-1185">Reference proteome</keyword>
<feature type="compositionally biased region" description="Basic and acidic residues" evidence="13">
    <location>
        <begin position="909"/>
        <end position="939"/>
    </location>
</feature>
<dbReference type="SMART" id="SM00100">
    <property type="entry name" value="cNMP"/>
    <property type="match status" value="1"/>
</dbReference>
<dbReference type="SUPFAM" id="SSF81324">
    <property type="entry name" value="Voltage-gated potassium channels"/>
    <property type="match status" value="1"/>
</dbReference>
<evidence type="ECO:0000256" key="14">
    <source>
        <dbReference type="SAM" id="Phobius"/>
    </source>
</evidence>
<dbReference type="EMBL" id="RDQH01000331">
    <property type="protein sequence ID" value="RXI00309.1"/>
    <property type="molecule type" value="Genomic_DNA"/>
</dbReference>
<feature type="transmembrane region" description="Helical" evidence="14">
    <location>
        <begin position="405"/>
        <end position="425"/>
    </location>
</feature>
<feature type="compositionally biased region" description="Basic residues" evidence="13">
    <location>
        <begin position="1095"/>
        <end position="1108"/>
    </location>
</feature>
<feature type="region of interest" description="Disordered" evidence="13">
    <location>
        <begin position="909"/>
        <end position="960"/>
    </location>
</feature>
<evidence type="ECO:0000256" key="4">
    <source>
        <dbReference type="ARBA" id="ARBA00022692"/>
    </source>
</evidence>
<evidence type="ECO:0000313" key="16">
    <source>
        <dbReference type="EMBL" id="RXI00309.1"/>
    </source>
</evidence>
<dbReference type="GO" id="GO:0044325">
    <property type="term" value="F:transmembrane transporter binding"/>
    <property type="evidence" value="ECO:0007669"/>
    <property type="project" value="UniProtKB-ARBA"/>
</dbReference>
<feature type="transmembrane region" description="Helical" evidence="14">
    <location>
        <begin position="274"/>
        <end position="295"/>
    </location>
</feature>
<evidence type="ECO:0000256" key="3">
    <source>
        <dbReference type="ARBA" id="ARBA00022448"/>
    </source>
</evidence>
<dbReference type="Gene3D" id="1.10.287.70">
    <property type="match status" value="1"/>
</dbReference>
<dbReference type="FunFam" id="1.10.287.630:FF:000003">
    <property type="entry name" value="Cyclic nucleotide-gated ion channel 1"/>
    <property type="match status" value="1"/>
</dbReference>
<comment type="subunit">
    <text evidence="12">Interacts (via N-terminus) with DMI1 (via c-terminus). The Nod factor has no effect on this interaction, implying that the complex is maintained after activation.</text>
</comment>
<feature type="transmembrane region" description="Helical" evidence="14">
    <location>
        <begin position="203"/>
        <end position="223"/>
    </location>
</feature>
<evidence type="ECO:0000256" key="5">
    <source>
        <dbReference type="ARBA" id="ARBA00022989"/>
    </source>
</evidence>
<dbReference type="Pfam" id="PF00027">
    <property type="entry name" value="cNMP_binding"/>
    <property type="match status" value="1"/>
</dbReference>
<proteinExistence type="inferred from homology"/>
<feature type="region of interest" description="Disordered" evidence="13">
    <location>
        <begin position="1084"/>
        <end position="1112"/>
    </location>
</feature>
<comment type="subcellular location">
    <subcellularLocation>
        <location evidence="1">Nucleus membrane</location>
        <topology evidence="1">Multi-pass membrane protein</topology>
    </subcellularLocation>
</comment>
<dbReference type="InterPro" id="IPR018490">
    <property type="entry name" value="cNMP-bd_dom_sf"/>
</dbReference>
<comment type="function">
    <text evidence="11">Cyclic nucleotide-gated channel involved in the establishment of both rhizobial and mycorrhizal associations. Required for full activation of nuclear-localized Ca(2+) oscillations by Nod and Myc factors. Simultaneous activation of the K(+)-permeable channel DMI1 and the Ca(2+) channel CNGC15 can give rise to sustained Ca(2+) oscillations. May function during fertilization in both female and male gametophytic Ca(2+) signaling.</text>
</comment>
<evidence type="ECO:0000256" key="11">
    <source>
        <dbReference type="ARBA" id="ARBA00056117"/>
    </source>
</evidence>
<reference evidence="16 17" key="1">
    <citation type="submission" date="2018-10" db="EMBL/GenBank/DDBJ databases">
        <title>A high-quality apple genome assembly.</title>
        <authorList>
            <person name="Hu J."/>
        </authorList>
    </citation>
    <scope>NUCLEOTIDE SEQUENCE [LARGE SCALE GENOMIC DNA]</scope>
    <source>
        <strain evidence="17">cv. HFTH1</strain>
        <tissue evidence="16">Young leaf</tissue>
    </source>
</reference>
<evidence type="ECO:0000256" key="13">
    <source>
        <dbReference type="SAM" id="MobiDB-lite"/>
    </source>
</evidence>
<dbReference type="InterPro" id="IPR005821">
    <property type="entry name" value="Ion_trans_dom"/>
</dbReference>
<keyword evidence="10" id="KW-0407">Ion channel</keyword>
<evidence type="ECO:0000313" key="17">
    <source>
        <dbReference type="Proteomes" id="UP000290289"/>
    </source>
</evidence>
<keyword evidence="5 14" id="KW-1133">Transmembrane helix</keyword>
<evidence type="ECO:0000256" key="7">
    <source>
        <dbReference type="ARBA" id="ARBA00023136"/>
    </source>
</evidence>
<accession>A0A498JWN2</accession>
<keyword evidence="4 14" id="KW-0812">Transmembrane</keyword>
<keyword evidence="7 14" id="KW-0472">Membrane</keyword>
<comment type="caution">
    <text evidence="16">The sequence shown here is derived from an EMBL/GenBank/DDBJ whole genome shotgun (WGS) entry which is preliminary data.</text>
</comment>
<feature type="transmembrane region" description="Helical" evidence="14">
    <location>
        <begin position="235"/>
        <end position="254"/>
    </location>
</feature>
<gene>
    <name evidence="16" type="ORF">DVH24_037857</name>
</gene>
<organism evidence="16 17">
    <name type="scientific">Malus domestica</name>
    <name type="common">Apple</name>
    <name type="synonym">Pyrus malus</name>
    <dbReference type="NCBI Taxonomy" id="3750"/>
    <lineage>
        <taxon>Eukaryota</taxon>
        <taxon>Viridiplantae</taxon>
        <taxon>Streptophyta</taxon>
        <taxon>Embryophyta</taxon>
        <taxon>Tracheophyta</taxon>
        <taxon>Spermatophyta</taxon>
        <taxon>Magnoliopsida</taxon>
        <taxon>eudicotyledons</taxon>
        <taxon>Gunneridae</taxon>
        <taxon>Pentapetalae</taxon>
        <taxon>rosids</taxon>
        <taxon>fabids</taxon>
        <taxon>Rosales</taxon>
        <taxon>Rosaceae</taxon>
        <taxon>Amygdaloideae</taxon>
        <taxon>Maleae</taxon>
        <taxon>Malus</taxon>
    </lineage>
</organism>
<dbReference type="PANTHER" id="PTHR45651">
    <property type="entry name" value="CYCLIC NUCLEOTIDE-GATED ION CHANNEL 15-RELATED-RELATED"/>
    <property type="match status" value="1"/>
</dbReference>
<dbReference type="Gene3D" id="1.10.287.630">
    <property type="entry name" value="Helix hairpin bin"/>
    <property type="match status" value="1"/>
</dbReference>
<feature type="region of interest" description="Disordered" evidence="13">
    <location>
        <begin position="1015"/>
        <end position="1040"/>
    </location>
</feature>
<feature type="transmembrane region" description="Helical" evidence="14">
    <location>
        <begin position="367"/>
        <end position="385"/>
    </location>
</feature>
<keyword evidence="9" id="KW-1071">Ligand-gated ion channel</keyword>
<feature type="compositionally biased region" description="Basic and acidic residues" evidence="13">
    <location>
        <begin position="1017"/>
        <end position="1040"/>
    </location>
</feature>
<sequence length="1498" mass="172405">MFDCTRKSQYIGGQKEKFVRLDDLGSTYSMSSDTGKMNKCGFSIESFPFTGGKPKRAPSQSFRYGIQQGTDGLKTFGRSLRTGVTRAVFPEDLKVSDKKIFDPQDKSLLLWNRLFVITCIFAISIDPLFFYLPIFDNDEDCLSIDRRLGTTTITIRSLVDAFYLIRMALQFRTAYIAPSSRVFGRGELVIDPPQIAKRYLHRYFLVDLASVLPLPQIVVWRFLHGRESEVLATKQALLFIVWLQLLPRFIRLLALNSDLKRSAGAFAESAWAGAAYYLLWFMLAAQVTGAAWYLLAVERYDGCWRGACRNSGKCRIEYLYCGIDANAPGFKEWQKIRVDLLKKSCTAEGENPPFNFGIFAEAISSDVIASAEFMSKLLFCLWWGLKNLSTLGQGLETSTYPLEVLFSIGIGIFGLILFALLIGNIQTYLQSLTIRLEEMRIKKRDSEQWMHHRWLPQELRERVRRYDQYKWLETRGVDEENIVQSLPKDLRRDIKRHLCLNLVRRVPLFANMDERLLDAICERLKPSLCTDNTYIVREGDPVIEMLFIIRGRLESVTTDGGRSGFFNSGVLKEGDFCGEELLTWALDPKAGSNLPSSTRTVKALTEVEAFALEAEELKFVASQFRHLHSRQVQYTFRFYSQQWRTWAACFIQAAWRHYRRKLAEKQRREEEEGFDYGEGDDDDGGGGGDFKGGSGTSMLRSAIYASRFAANALRGHRIRSGREQMLKLQKPTEPDFSAYDDKLKKKTKTEKVNSYVLCGRSRARERSEINDARMAQQRQSGLERLGLRGHDPHHSNGGGPPEHLAIGIRSAHHKPVRTRRSGRSDKGPLRISIGAVLLLLFLVLLLTLLAYYYLSRSNREINSSHAEEDDLKNDLDFLTNVTRTETSKVLRFGKGSVVHGRDSRYWDKDDRRRDEDYNGDEVEHSSAGVRDESTYKDDVPVSIKSSKKKSSNDDLTKRSNRIGGLYNEAGRNELKVYEAEYEASLKNSQQYRDEDLDKQKDVIHVDDEYDDGIDFYDDTRHQNDDHFGEEKSHDEDGRESLDVPDIEINDHNVVEKVDKVFASPFENDSAQHFRNLDEVNRNSRHVSVISGQSSRKSRSSTKRKAKRSKSSDLASLKLIPIASPTCTRKHWEELELGSSCEMKFLNSTAHLIEPLESPKFARFSLQYTEAEDKPEADEQWEPRFAGHQSLQERENSFLAHDQNIKCGFVKGPKGSPSTGFDLAEDDTNYITRCHIAVISCIFGNSDHLRIPYGKTVSRLSRKNVCFVMFIDEVTLQTLIAEGQTPDRMGFIGLWRIVVVKNLPYTDMRRVGKIPKLLPHRLFPSARYSIWLDSKLRLQLDPLLILEYFLWRKGYEYAISNHYNRHCVWEEVAQNKRLNKYNHTIIDQQFAFYQADGLTKFNALDPNRLLPSNVPEGSFIIRAHTPMSNLFSCLWFNEVERFTPRDQLSFAYTYQKLRRMNPEKPLHLHMFKDCERRAIAKLFRHRSEEKQSIRKEATE</sequence>
<dbReference type="Pfam" id="PF00520">
    <property type="entry name" value="Ion_trans"/>
    <property type="match status" value="1"/>
</dbReference>
<evidence type="ECO:0000256" key="12">
    <source>
        <dbReference type="ARBA" id="ARBA00064416"/>
    </source>
</evidence>
<dbReference type="InterPro" id="IPR048354">
    <property type="entry name" value="TOD1_MUCI70_glycTrfase_dom"/>
</dbReference>
<evidence type="ECO:0000259" key="15">
    <source>
        <dbReference type="PROSITE" id="PS50042"/>
    </source>
</evidence>
<evidence type="ECO:0000256" key="8">
    <source>
        <dbReference type="ARBA" id="ARBA00023242"/>
    </source>
</evidence>
<dbReference type="GO" id="GO:0031965">
    <property type="term" value="C:nuclear membrane"/>
    <property type="evidence" value="ECO:0007669"/>
    <property type="project" value="UniProtKB-SubCell"/>
</dbReference>
<dbReference type="FunFam" id="2.60.120.10:FF:000024">
    <property type="entry name" value="Cyclic nucleotide-gated ion channel 1"/>
    <property type="match status" value="1"/>
</dbReference>
<evidence type="ECO:0000256" key="6">
    <source>
        <dbReference type="ARBA" id="ARBA00023065"/>
    </source>
</evidence>
<dbReference type="InterPro" id="IPR000595">
    <property type="entry name" value="cNMP-bd_dom"/>
</dbReference>
<feature type="region of interest" description="Disordered" evidence="13">
    <location>
        <begin position="669"/>
        <end position="692"/>
    </location>
</feature>
<evidence type="ECO:0000256" key="1">
    <source>
        <dbReference type="ARBA" id="ARBA00004232"/>
    </source>
</evidence>
<keyword evidence="6" id="KW-0406">Ion transport</keyword>
<dbReference type="GO" id="GO:0005216">
    <property type="term" value="F:monoatomic ion channel activity"/>
    <property type="evidence" value="ECO:0007669"/>
    <property type="project" value="InterPro"/>
</dbReference>
<keyword evidence="3" id="KW-0813">Transport</keyword>
<feature type="transmembrane region" description="Helical" evidence="14">
    <location>
        <begin position="114"/>
        <end position="134"/>
    </location>
</feature>
<keyword evidence="8" id="KW-0539">Nucleus</keyword>
<dbReference type="PROSITE" id="PS50042">
    <property type="entry name" value="CNMP_BINDING_3"/>
    <property type="match status" value="1"/>
</dbReference>
<feature type="domain" description="Cyclic nucleotide-binding" evidence="15">
    <location>
        <begin position="508"/>
        <end position="592"/>
    </location>
</feature>
<dbReference type="Proteomes" id="UP000290289">
    <property type="component" value="Chromosome 5"/>
</dbReference>
<name>A0A498JWN2_MALDO</name>
<dbReference type="Pfam" id="PF04765">
    <property type="entry name" value="TOD1_MUCI70"/>
    <property type="match status" value="1"/>
</dbReference>
<evidence type="ECO:0000256" key="10">
    <source>
        <dbReference type="ARBA" id="ARBA00023303"/>
    </source>
</evidence>
<dbReference type="PANTHER" id="PTHR45651:SF52">
    <property type="entry name" value="CYCLIC NUCLEOTIDE-GATED ION CHANNEL 5-RELATED"/>
    <property type="match status" value="1"/>
</dbReference>
<feature type="compositionally biased region" description="Acidic residues" evidence="13">
    <location>
        <begin position="671"/>
        <end position="684"/>
    </location>
</feature>
<evidence type="ECO:0000256" key="2">
    <source>
        <dbReference type="ARBA" id="ARBA00010486"/>
    </source>
</evidence>
<dbReference type="SUPFAM" id="SSF51206">
    <property type="entry name" value="cAMP-binding domain-like"/>
    <property type="match status" value="1"/>
</dbReference>
<feature type="transmembrane region" description="Helical" evidence="14">
    <location>
        <begin position="829"/>
        <end position="854"/>
    </location>
</feature>
<protein>
    <recommendedName>
        <fullName evidence="15">Cyclic nucleotide-binding domain-containing protein</fullName>
    </recommendedName>
</protein>
<dbReference type="CDD" id="cd00038">
    <property type="entry name" value="CAP_ED"/>
    <property type="match status" value="1"/>
</dbReference>